<gene>
    <name evidence="1" type="ORF">S01H1_56402</name>
</gene>
<accession>X0WZK0</accession>
<organism evidence="1">
    <name type="scientific">marine sediment metagenome</name>
    <dbReference type="NCBI Taxonomy" id="412755"/>
    <lineage>
        <taxon>unclassified sequences</taxon>
        <taxon>metagenomes</taxon>
        <taxon>ecological metagenomes</taxon>
    </lineage>
</organism>
<proteinExistence type="predicted"/>
<name>X0WZK0_9ZZZZ</name>
<feature type="non-terminal residue" evidence="1">
    <location>
        <position position="97"/>
    </location>
</feature>
<dbReference type="EMBL" id="BARS01036723">
    <property type="protein sequence ID" value="GAG18176.1"/>
    <property type="molecule type" value="Genomic_DNA"/>
</dbReference>
<dbReference type="AlphaFoldDB" id="X0WZK0"/>
<protein>
    <recommendedName>
        <fullName evidence="2">Gfo/Idh/MocA-like oxidoreductase N-terminal domain-containing protein</fullName>
    </recommendedName>
</protein>
<comment type="caution">
    <text evidence="1">The sequence shown here is derived from an EMBL/GenBank/DDBJ whole genome shotgun (WGS) entry which is preliminary data.</text>
</comment>
<reference evidence="1" key="1">
    <citation type="journal article" date="2014" name="Front. Microbiol.">
        <title>High frequency of phylogenetically diverse reductive dehalogenase-homologous genes in deep subseafloor sedimentary metagenomes.</title>
        <authorList>
            <person name="Kawai M."/>
            <person name="Futagami T."/>
            <person name="Toyoda A."/>
            <person name="Takaki Y."/>
            <person name="Nishi S."/>
            <person name="Hori S."/>
            <person name="Arai W."/>
            <person name="Tsubouchi T."/>
            <person name="Morono Y."/>
            <person name="Uchiyama I."/>
            <person name="Ito T."/>
            <person name="Fujiyama A."/>
            <person name="Inagaki F."/>
            <person name="Takami H."/>
        </authorList>
    </citation>
    <scope>NUCLEOTIDE SEQUENCE</scope>
    <source>
        <strain evidence="1">Expedition CK06-06</strain>
    </source>
</reference>
<evidence type="ECO:0008006" key="2">
    <source>
        <dbReference type="Google" id="ProtNLM"/>
    </source>
</evidence>
<sequence length="97" mass="11498">MKEIGILEVHCHAKYLYTLCKICKTKKSNVTIFTTKEIFSRLEKYLENTKDYAIILKEDAESIHAFLKRVEKVCNDKIDVLFVNTFQLTCFHLPKYF</sequence>
<evidence type="ECO:0000313" key="1">
    <source>
        <dbReference type="EMBL" id="GAG18176.1"/>
    </source>
</evidence>